<dbReference type="InterPro" id="IPR036458">
    <property type="entry name" value="Na:dicarbo_symporter_sf"/>
</dbReference>
<protein>
    <recommendedName>
        <fullName evidence="9">Amino acid transporter</fullName>
    </recommendedName>
</protein>
<sequence>MESVHRSFEYPSLIMSLLSIVDSLYHSILDRSLIFLMVPRVILILIYAVFIYRYKKRTIGKFCCLILILFLLMTIFLLSCFSIKFNRFIPSLYAHILTIQIFFHGILHQSIIKTDEAHATRSSRFLNEIAFGIYKNMMTFGTFLSVVLAISVGFTLKKNIPKWSSRELMYLNFLGEIFMRILKCMVLPLIATSLVYSLSSLDKFSSRKITFGTIVYYFGTTVVAILTGIILILVIRPGEKQIANSTKKSLQSIPSITTVDSILDLLRNLFPDNIAEATIHYYRTVLSCGEKNESACDPVKTITEWKISHVMESSTNILGVVMFSWLFGRIIPSISERETMICFFRGFNEAVMAMTQNFIQFTPIAVTFLTLAHILKIDDLNEFLKASGFYSITVLLGLLLHGFITLPIIYLMITRKNPFSFIQKLSPALFSSFGTGSSSATIPVTMQCLENLQIDENIVRFCIPIGATINMDGTALYEAVAALFIAQYRQKTLELVDLIIMSITATAASVGAAGIPQAGLVTMVIVLNAIGLDAEDITLIIISDWILDRFRTVINVLGDSFGTAIIGHWIAKYDKTIAENSIAI</sequence>
<dbReference type="PROSITE" id="PS00714">
    <property type="entry name" value="NA_DICARBOXYL_SYMP_2"/>
    <property type="match status" value="1"/>
</dbReference>
<dbReference type="GO" id="GO:0005313">
    <property type="term" value="F:L-glutamate transmembrane transporter activity"/>
    <property type="evidence" value="ECO:0007669"/>
    <property type="project" value="TreeGrafter"/>
</dbReference>
<evidence type="ECO:0000313" key="12">
    <source>
        <dbReference type="Proteomes" id="UP000070412"/>
    </source>
</evidence>
<evidence type="ECO:0000256" key="1">
    <source>
        <dbReference type="ARBA" id="ARBA00004141"/>
    </source>
</evidence>
<dbReference type="InterPro" id="IPR050746">
    <property type="entry name" value="DAACS"/>
</dbReference>
<feature type="transmembrane region" description="Helical" evidence="9">
    <location>
        <begin position="34"/>
        <end position="52"/>
    </location>
</feature>
<evidence type="ECO:0000256" key="7">
    <source>
        <dbReference type="ARBA" id="ARBA00023136"/>
    </source>
</evidence>
<dbReference type="PANTHER" id="PTHR11958:SF63">
    <property type="entry name" value="AMINO ACID TRANSPORTER"/>
    <property type="match status" value="1"/>
</dbReference>
<evidence type="ECO:0000313" key="10">
    <source>
        <dbReference type="EMBL" id="KAF7496710.1"/>
    </source>
</evidence>
<dbReference type="EnsemblMetazoa" id="SSS_3172s_mrna">
    <property type="protein sequence ID" value="KAF7496710.1"/>
    <property type="gene ID" value="SSS_3172"/>
</dbReference>
<feature type="transmembrane region" description="Helical" evidence="9">
    <location>
        <begin position="177"/>
        <end position="199"/>
    </location>
</feature>
<comment type="similarity">
    <text evidence="2 9">Belongs to the dicarboxylate/amino acid:cation symporter (DAACS) (TC 2.A.23) family.</text>
</comment>
<dbReference type="Pfam" id="PF00375">
    <property type="entry name" value="SDF"/>
    <property type="match status" value="1"/>
</dbReference>
<keyword evidence="3 9" id="KW-0813">Transport</keyword>
<evidence type="ECO:0000256" key="5">
    <source>
        <dbReference type="ARBA" id="ARBA00022847"/>
    </source>
</evidence>
<feature type="transmembrane region" description="Helical" evidence="9">
    <location>
        <begin position="495"/>
        <end position="515"/>
    </location>
</feature>
<dbReference type="GO" id="GO:0015175">
    <property type="term" value="F:neutral L-amino acid transmembrane transporter activity"/>
    <property type="evidence" value="ECO:0007669"/>
    <property type="project" value="TreeGrafter"/>
</dbReference>
<dbReference type="OMA" id="IMNLAPY"/>
<dbReference type="OrthoDB" id="5877963at2759"/>
<dbReference type="AlphaFoldDB" id="A0A834VHZ7"/>
<name>A0A834VHZ7_SARSC</name>
<keyword evidence="6 9" id="KW-1133">Transmembrane helix</keyword>
<feature type="transmembrane region" description="Helical" evidence="9">
    <location>
        <begin position="521"/>
        <end position="542"/>
    </location>
</feature>
<feature type="transmembrane region" description="Helical" evidence="9">
    <location>
        <begin position="358"/>
        <end position="377"/>
    </location>
</feature>
<keyword evidence="5 9" id="KW-0769">Symport</keyword>
<evidence type="ECO:0000256" key="8">
    <source>
        <dbReference type="ARBA" id="ARBA00023180"/>
    </source>
</evidence>
<reference evidence="11" key="3">
    <citation type="submission" date="2022-06" db="UniProtKB">
        <authorList>
            <consortium name="EnsemblMetazoa"/>
        </authorList>
    </citation>
    <scope>IDENTIFICATION</scope>
</reference>
<dbReference type="InterPro" id="IPR001991">
    <property type="entry name" value="Na-dicarboxylate_symporter"/>
</dbReference>
<feature type="transmembrane region" description="Helical" evidence="9">
    <location>
        <begin position="214"/>
        <end position="235"/>
    </location>
</feature>
<dbReference type="Gene3D" id="1.10.3860.10">
    <property type="entry name" value="Sodium:dicarboxylate symporter"/>
    <property type="match status" value="1"/>
</dbReference>
<accession>A0A834VHZ7</accession>
<dbReference type="Proteomes" id="UP000070412">
    <property type="component" value="Unassembled WGS sequence"/>
</dbReference>
<feature type="transmembrane region" description="Helical" evidence="9">
    <location>
        <begin position="64"/>
        <end position="85"/>
    </location>
</feature>
<evidence type="ECO:0000256" key="6">
    <source>
        <dbReference type="ARBA" id="ARBA00022989"/>
    </source>
</evidence>
<dbReference type="PRINTS" id="PR00173">
    <property type="entry name" value="EDTRNSPORT"/>
</dbReference>
<reference evidence="12" key="1">
    <citation type="journal article" date="2020" name="PLoS Negl. Trop. Dis.">
        <title>High-quality nuclear genome for Sarcoptes scabiei-A critical resource for a neglected parasite.</title>
        <authorList>
            <person name="Korhonen P.K."/>
            <person name="Gasser R.B."/>
            <person name="Ma G."/>
            <person name="Wang T."/>
            <person name="Stroehlein A.J."/>
            <person name="Young N.D."/>
            <person name="Ang C.S."/>
            <person name="Fernando D.D."/>
            <person name="Lu H.C."/>
            <person name="Taylor S."/>
            <person name="Reynolds S.L."/>
            <person name="Mofiz E."/>
            <person name="Najaraj S.H."/>
            <person name="Gowda H."/>
            <person name="Madugundu A."/>
            <person name="Renuse S."/>
            <person name="Holt D."/>
            <person name="Pandey A."/>
            <person name="Papenfuss A.T."/>
            <person name="Fischer K."/>
        </authorList>
    </citation>
    <scope>NUCLEOTIDE SEQUENCE [LARGE SCALE GENOMIC DNA]</scope>
</reference>
<evidence type="ECO:0000256" key="4">
    <source>
        <dbReference type="ARBA" id="ARBA00022692"/>
    </source>
</evidence>
<dbReference type="GO" id="GO:0005886">
    <property type="term" value="C:plasma membrane"/>
    <property type="evidence" value="ECO:0007669"/>
    <property type="project" value="TreeGrafter"/>
</dbReference>
<keyword evidence="8" id="KW-0325">Glycoprotein</keyword>
<organism evidence="10">
    <name type="scientific">Sarcoptes scabiei</name>
    <name type="common">Itch mite</name>
    <name type="synonym">Acarus scabiei</name>
    <dbReference type="NCBI Taxonomy" id="52283"/>
    <lineage>
        <taxon>Eukaryota</taxon>
        <taxon>Metazoa</taxon>
        <taxon>Ecdysozoa</taxon>
        <taxon>Arthropoda</taxon>
        <taxon>Chelicerata</taxon>
        <taxon>Arachnida</taxon>
        <taxon>Acari</taxon>
        <taxon>Acariformes</taxon>
        <taxon>Sarcoptiformes</taxon>
        <taxon>Astigmata</taxon>
        <taxon>Psoroptidia</taxon>
        <taxon>Sarcoptoidea</taxon>
        <taxon>Sarcoptidae</taxon>
        <taxon>Sarcoptinae</taxon>
        <taxon>Sarcoptes</taxon>
    </lineage>
</organism>
<proteinExistence type="inferred from homology"/>
<keyword evidence="4 9" id="KW-0812">Transmembrane</keyword>
<evidence type="ECO:0000256" key="9">
    <source>
        <dbReference type="RuleBase" id="RU361216"/>
    </source>
</evidence>
<dbReference type="SUPFAM" id="SSF118215">
    <property type="entry name" value="Proton glutamate symport protein"/>
    <property type="match status" value="1"/>
</dbReference>
<dbReference type="GO" id="GO:0015501">
    <property type="term" value="F:glutamate:sodium symporter activity"/>
    <property type="evidence" value="ECO:0007669"/>
    <property type="project" value="TreeGrafter"/>
</dbReference>
<keyword evidence="7 9" id="KW-0472">Membrane</keyword>
<gene>
    <name evidence="10" type="ORF">SSS_3172</name>
</gene>
<dbReference type="PANTHER" id="PTHR11958">
    <property type="entry name" value="SODIUM/DICARBOXYLATE SYMPORTER-RELATED"/>
    <property type="match status" value="1"/>
</dbReference>
<feature type="transmembrane region" description="Helical" evidence="9">
    <location>
        <begin position="137"/>
        <end position="156"/>
    </location>
</feature>
<dbReference type="EMBL" id="WVUK01000001">
    <property type="protein sequence ID" value="KAF7496710.1"/>
    <property type="molecule type" value="Genomic_DNA"/>
</dbReference>
<evidence type="ECO:0000256" key="3">
    <source>
        <dbReference type="ARBA" id="ARBA00022448"/>
    </source>
</evidence>
<feature type="transmembrane region" description="Helical" evidence="9">
    <location>
        <begin position="389"/>
        <end position="413"/>
    </location>
</feature>
<comment type="subcellular location">
    <subcellularLocation>
        <location evidence="1 9">Membrane</location>
        <topology evidence="1 9">Multi-pass membrane protein</topology>
    </subcellularLocation>
</comment>
<keyword evidence="12" id="KW-1185">Reference proteome</keyword>
<dbReference type="InterPro" id="IPR018107">
    <property type="entry name" value="Na-dicarboxylate_symporter_CS"/>
</dbReference>
<reference evidence="10" key="2">
    <citation type="submission" date="2020-01" db="EMBL/GenBank/DDBJ databases">
        <authorList>
            <person name="Korhonen P.K.K."/>
            <person name="Guangxu M.G."/>
            <person name="Wang T.W."/>
            <person name="Stroehlein A.J.S."/>
            <person name="Young N.D."/>
            <person name="Ang C.-S.A."/>
            <person name="Fernando D.W.F."/>
            <person name="Lu H.L."/>
            <person name="Taylor S.T."/>
            <person name="Ehtesham M.E.M."/>
            <person name="Najaraj S.H.N."/>
            <person name="Harsha G.H.G."/>
            <person name="Madugundu A.M."/>
            <person name="Renuse S.R."/>
            <person name="Holt D.H."/>
            <person name="Pandey A.P."/>
            <person name="Papenfuss A.P."/>
            <person name="Gasser R.B.G."/>
            <person name="Fischer K.F."/>
        </authorList>
    </citation>
    <scope>NUCLEOTIDE SEQUENCE</scope>
    <source>
        <strain evidence="10">SSS_KF_BRIS2020</strain>
    </source>
</reference>
<evidence type="ECO:0000256" key="2">
    <source>
        <dbReference type="ARBA" id="ARBA00006148"/>
    </source>
</evidence>
<evidence type="ECO:0000313" key="11">
    <source>
        <dbReference type="EnsemblMetazoa" id="KAF7496710.1"/>
    </source>
</evidence>